<gene>
    <name evidence="2" type="ORF">PROFUN_10303</name>
</gene>
<feature type="region of interest" description="Disordered" evidence="1">
    <location>
        <begin position="16"/>
        <end position="42"/>
    </location>
</feature>
<feature type="compositionally biased region" description="Polar residues" evidence="1">
    <location>
        <begin position="21"/>
        <end position="33"/>
    </location>
</feature>
<evidence type="ECO:0000313" key="2">
    <source>
        <dbReference type="EMBL" id="PRP74405.1"/>
    </source>
</evidence>
<dbReference type="AlphaFoldDB" id="A0A2P6MRT0"/>
<evidence type="ECO:0000256" key="1">
    <source>
        <dbReference type="SAM" id="MobiDB-lite"/>
    </source>
</evidence>
<reference evidence="2 3" key="1">
    <citation type="journal article" date="2018" name="Genome Biol. Evol.">
        <title>Multiple Roots of Fruiting Body Formation in Amoebozoa.</title>
        <authorList>
            <person name="Hillmann F."/>
            <person name="Forbes G."/>
            <person name="Novohradska S."/>
            <person name="Ferling I."/>
            <person name="Riege K."/>
            <person name="Groth M."/>
            <person name="Westermann M."/>
            <person name="Marz M."/>
            <person name="Spaller T."/>
            <person name="Winckler T."/>
            <person name="Schaap P."/>
            <person name="Glockner G."/>
        </authorList>
    </citation>
    <scope>NUCLEOTIDE SEQUENCE [LARGE SCALE GENOMIC DNA]</scope>
    <source>
        <strain evidence="2 3">Jena</strain>
    </source>
</reference>
<protein>
    <submittedName>
        <fullName evidence="2">Uncharacterized protein</fullName>
    </submittedName>
</protein>
<organism evidence="2 3">
    <name type="scientific">Planoprotostelium fungivorum</name>
    <dbReference type="NCBI Taxonomy" id="1890364"/>
    <lineage>
        <taxon>Eukaryota</taxon>
        <taxon>Amoebozoa</taxon>
        <taxon>Evosea</taxon>
        <taxon>Variosea</taxon>
        <taxon>Cavosteliida</taxon>
        <taxon>Cavosteliaceae</taxon>
        <taxon>Planoprotostelium</taxon>
    </lineage>
</organism>
<comment type="caution">
    <text evidence="2">The sequence shown here is derived from an EMBL/GenBank/DDBJ whole genome shotgun (WGS) entry which is preliminary data.</text>
</comment>
<evidence type="ECO:0000313" key="3">
    <source>
        <dbReference type="Proteomes" id="UP000241769"/>
    </source>
</evidence>
<dbReference type="EMBL" id="MDYQ01000464">
    <property type="protein sequence ID" value="PRP74405.1"/>
    <property type="molecule type" value="Genomic_DNA"/>
</dbReference>
<keyword evidence="3" id="KW-1185">Reference proteome</keyword>
<sequence>MSQFVLLSGQPRVTLPRNSRMDITQNDNPSVPSSELEVSRGDSEGVYSAFETILLGTRDVVETPPRLESLHFVNVSFFKESENKEREFSISGDMKRREVELFDQDGSYRGRLEFPV</sequence>
<name>A0A2P6MRT0_9EUKA</name>
<proteinExistence type="predicted"/>
<accession>A0A2P6MRT0</accession>
<dbReference type="InParanoid" id="A0A2P6MRT0"/>
<dbReference type="Proteomes" id="UP000241769">
    <property type="component" value="Unassembled WGS sequence"/>
</dbReference>